<dbReference type="PANTHER" id="PTHR43280">
    <property type="entry name" value="ARAC-FAMILY TRANSCRIPTIONAL REGULATOR"/>
    <property type="match status" value="1"/>
</dbReference>
<dbReference type="InterPro" id="IPR001789">
    <property type="entry name" value="Sig_transdc_resp-reg_receiver"/>
</dbReference>
<evidence type="ECO:0000256" key="4">
    <source>
        <dbReference type="PROSITE-ProRule" id="PRU00169"/>
    </source>
</evidence>
<evidence type="ECO:0000256" key="2">
    <source>
        <dbReference type="ARBA" id="ARBA00023125"/>
    </source>
</evidence>
<dbReference type="SMART" id="SM00342">
    <property type="entry name" value="HTH_ARAC"/>
    <property type="match status" value="1"/>
</dbReference>
<dbReference type="Pfam" id="PF00072">
    <property type="entry name" value="Response_reg"/>
    <property type="match status" value="1"/>
</dbReference>
<evidence type="ECO:0000259" key="6">
    <source>
        <dbReference type="PROSITE" id="PS01124"/>
    </source>
</evidence>
<dbReference type="GO" id="GO:0003700">
    <property type="term" value="F:DNA-binding transcription factor activity"/>
    <property type="evidence" value="ECO:0007669"/>
    <property type="project" value="InterPro"/>
</dbReference>
<dbReference type="CDD" id="cd17536">
    <property type="entry name" value="REC_YesN-like"/>
    <property type="match status" value="1"/>
</dbReference>
<keyword evidence="5" id="KW-0175">Coiled coil</keyword>
<dbReference type="RefSeq" id="WP_116065461.1">
    <property type="nucleotide sequence ID" value="NZ_QRDZ01000048.1"/>
</dbReference>
<dbReference type="Proteomes" id="UP000256977">
    <property type="component" value="Unassembled WGS sequence"/>
</dbReference>
<dbReference type="InterPro" id="IPR011006">
    <property type="entry name" value="CheY-like_superfamily"/>
</dbReference>
<dbReference type="OrthoDB" id="9794370at2"/>
<accession>A0A3D9HYW6</accession>
<organism evidence="8 9">
    <name type="scientific">Cohnella phaseoli</name>
    <dbReference type="NCBI Taxonomy" id="456490"/>
    <lineage>
        <taxon>Bacteria</taxon>
        <taxon>Bacillati</taxon>
        <taxon>Bacillota</taxon>
        <taxon>Bacilli</taxon>
        <taxon>Bacillales</taxon>
        <taxon>Paenibacillaceae</taxon>
        <taxon>Cohnella</taxon>
    </lineage>
</organism>
<dbReference type="PANTHER" id="PTHR43280:SF10">
    <property type="entry name" value="REGULATORY PROTEIN POCR"/>
    <property type="match status" value="1"/>
</dbReference>
<reference evidence="8 9" key="1">
    <citation type="submission" date="2018-07" db="EMBL/GenBank/DDBJ databases">
        <title>Genomic Encyclopedia of Type Strains, Phase III (KMG-III): the genomes of soil and plant-associated and newly described type strains.</title>
        <authorList>
            <person name="Whitman W."/>
        </authorList>
    </citation>
    <scope>NUCLEOTIDE SEQUENCE [LARGE SCALE GENOMIC DNA]</scope>
    <source>
        <strain evidence="8 9">CECT 7287</strain>
    </source>
</reference>
<keyword evidence="1" id="KW-0805">Transcription regulation</keyword>
<dbReference type="AlphaFoldDB" id="A0A3D9HYW6"/>
<feature type="domain" description="HTH araC/xylS-type" evidence="6">
    <location>
        <begin position="412"/>
        <end position="510"/>
    </location>
</feature>
<keyword evidence="3" id="KW-0804">Transcription</keyword>
<dbReference type="SUPFAM" id="SSF46689">
    <property type="entry name" value="Homeodomain-like"/>
    <property type="match status" value="2"/>
</dbReference>
<dbReference type="GO" id="GO:0043565">
    <property type="term" value="F:sequence-specific DNA binding"/>
    <property type="evidence" value="ECO:0007669"/>
    <property type="project" value="InterPro"/>
</dbReference>
<evidence type="ECO:0000256" key="5">
    <source>
        <dbReference type="SAM" id="Coils"/>
    </source>
</evidence>
<dbReference type="PROSITE" id="PS01124">
    <property type="entry name" value="HTH_ARAC_FAMILY_2"/>
    <property type="match status" value="1"/>
</dbReference>
<dbReference type="SUPFAM" id="SSF52172">
    <property type="entry name" value="CheY-like"/>
    <property type="match status" value="1"/>
</dbReference>
<dbReference type="Pfam" id="PF12833">
    <property type="entry name" value="HTH_18"/>
    <property type="match status" value="1"/>
</dbReference>
<proteinExistence type="predicted"/>
<evidence type="ECO:0000256" key="3">
    <source>
        <dbReference type="ARBA" id="ARBA00023163"/>
    </source>
</evidence>
<dbReference type="GO" id="GO:0000160">
    <property type="term" value="P:phosphorelay signal transduction system"/>
    <property type="evidence" value="ECO:0007669"/>
    <property type="project" value="InterPro"/>
</dbReference>
<dbReference type="EMBL" id="QRDZ01000048">
    <property type="protein sequence ID" value="RED54561.1"/>
    <property type="molecule type" value="Genomic_DNA"/>
</dbReference>
<feature type="domain" description="Response regulatory" evidence="7">
    <location>
        <begin position="3"/>
        <end position="119"/>
    </location>
</feature>
<protein>
    <submittedName>
        <fullName evidence="8">AraC family two component transcriptional regulator</fullName>
    </submittedName>
</protein>
<keyword evidence="4" id="KW-0597">Phosphoprotein</keyword>
<sequence>MLRMLVVDDDKFEREGVRFLVDKFGLGLELAEADSSESALEYLQRNPVDIVLSDIRMPGMDGLEFADRIREAGWPIKIIFMSAYGEFEYAQRAIDVRAIRYMLKPIQVTDALKVLSQAIQQCEEERQEKAQLERMEMAYNRESRMEKHRLLADLLSGRLQPDEYAGMRLADFGYEPNLRLLMLDARSRFFDRTPPDFEERLDSVVGRWREWFHLNEFQALLFAEAQPGENADEFVRIAQTLSERLLTEYGQDVAVVVSGPVETLDQLIREYQTMETMLEGKFFWGEGTIVQTNRTSEDEVTAGVQEMLDEVKQHIERTRFDFAYLRFEQLFDQLQNSDRLSSIYVKYVCMEVVKALFDASARKNFELFNKHLESVHKTTRLADLRLVMRTILEEHSPASAARLGEGSSKAIEEVVKWIEREYDQDLSLERLAERVYLSPSYLSYLFKKQKGISLNKYMTLYRMDKAKELLLTTNAKVVDIAPQVGYGNVPYFISLFKSHFGKTPAQFREES</sequence>
<dbReference type="PROSITE" id="PS50110">
    <property type="entry name" value="RESPONSE_REGULATORY"/>
    <property type="match status" value="1"/>
</dbReference>
<dbReference type="SMART" id="SM00448">
    <property type="entry name" value="REC"/>
    <property type="match status" value="1"/>
</dbReference>
<evidence type="ECO:0000256" key="1">
    <source>
        <dbReference type="ARBA" id="ARBA00023015"/>
    </source>
</evidence>
<dbReference type="InterPro" id="IPR020449">
    <property type="entry name" value="Tscrpt_reg_AraC-type_HTH"/>
</dbReference>
<comment type="caution">
    <text evidence="8">The sequence shown here is derived from an EMBL/GenBank/DDBJ whole genome shotgun (WGS) entry which is preliminary data.</text>
</comment>
<dbReference type="Gene3D" id="1.10.10.60">
    <property type="entry name" value="Homeodomain-like"/>
    <property type="match status" value="2"/>
</dbReference>
<dbReference type="Gene3D" id="3.40.50.2300">
    <property type="match status" value="1"/>
</dbReference>
<keyword evidence="2" id="KW-0238">DNA-binding</keyword>
<dbReference type="PRINTS" id="PR00032">
    <property type="entry name" value="HTHARAC"/>
</dbReference>
<dbReference type="InterPro" id="IPR009057">
    <property type="entry name" value="Homeodomain-like_sf"/>
</dbReference>
<evidence type="ECO:0000259" key="7">
    <source>
        <dbReference type="PROSITE" id="PS50110"/>
    </source>
</evidence>
<feature type="coiled-coil region" evidence="5">
    <location>
        <begin position="112"/>
        <end position="142"/>
    </location>
</feature>
<dbReference type="InterPro" id="IPR018060">
    <property type="entry name" value="HTH_AraC"/>
</dbReference>
<gene>
    <name evidence="8" type="ORF">DFP98_14832</name>
</gene>
<keyword evidence="9" id="KW-1185">Reference proteome</keyword>
<evidence type="ECO:0000313" key="8">
    <source>
        <dbReference type="EMBL" id="RED54561.1"/>
    </source>
</evidence>
<evidence type="ECO:0000313" key="9">
    <source>
        <dbReference type="Proteomes" id="UP000256977"/>
    </source>
</evidence>
<name>A0A3D9HYW6_9BACL</name>
<feature type="modified residue" description="4-aspartylphosphate" evidence="4">
    <location>
        <position position="54"/>
    </location>
</feature>